<dbReference type="Proteomes" id="UP001055439">
    <property type="component" value="Chromosome 8"/>
</dbReference>
<dbReference type="OrthoDB" id="4436220at2759"/>
<dbReference type="AlphaFoldDB" id="A0A9E7KRB3"/>
<organism evidence="2 3">
    <name type="scientific">Musa troglodytarum</name>
    <name type="common">fe'i banana</name>
    <dbReference type="NCBI Taxonomy" id="320322"/>
    <lineage>
        <taxon>Eukaryota</taxon>
        <taxon>Viridiplantae</taxon>
        <taxon>Streptophyta</taxon>
        <taxon>Embryophyta</taxon>
        <taxon>Tracheophyta</taxon>
        <taxon>Spermatophyta</taxon>
        <taxon>Magnoliopsida</taxon>
        <taxon>Liliopsida</taxon>
        <taxon>Zingiberales</taxon>
        <taxon>Musaceae</taxon>
        <taxon>Musa</taxon>
    </lineage>
</organism>
<protein>
    <submittedName>
        <fullName evidence="2">Uncharacterized protein</fullName>
    </submittedName>
</protein>
<proteinExistence type="predicted"/>
<dbReference type="EMBL" id="CP097510">
    <property type="protein sequence ID" value="URE24874.1"/>
    <property type="molecule type" value="Genomic_DNA"/>
</dbReference>
<feature type="compositionally biased region" description="Low complexity" evidence="1">
    <location>
        <begin position="81"/>
        <end position="114"/>
    </location>
</feature>
<keyword evidence="3" id="KW-1185">Reference proteome</keyword>
<evidence type="ECO:0000256" key="1">
    <source>
        <dbReference type="SAM" id="MobiDB-lite"/>
    </source>
</evidence>
<evidence type="ECO:0000313" key="2">
    <source>
        <dbReference type="EMBL" id="URE24874.1"/>
    </source>
</evidence>
<sequence length="146" mass="16296">MSCRRRRRSTTSTRWGRGSAARRWWRGWRRRWRWCGRCGSRSWTTSTTCSASGWSAASTASPTTGPSPRSTPTRPVPPRAPSWWSRTWWTCRRGTPGTTRGCSSTPSSGATSSPWRAPPRPSTGAAGPRPLPPAWQTRNLLLQSLL</sequence>
<feature type="region of interest" description="Disordered" evidence="1">
    <location>
        <begin position="40"/>
        <end position="134"/>
    </location>
</feature>
<accession>A0A9E7KRB3</accession>
<feature type="compositionally biased region" description="Low complexity" evidence="1">
    <location>
        <begin position="40"/>
        <end position="73"/>
    </location>
</feature>
<name>A0A9E7KRB3_9LILI</name>
<evidence type="ECO:0000313" key="3">
    <source>
        <dbReference type="Proteomes" id="UP001055439"/>
    </source>
</evidence>
<reference evidence="2" key="1">
    <citation type="submission" date="2022-05" db="EMBL/GenBank/DDBJ databases">
        <title>The Musa troglodytarum L. genome provides insights into the mechanism of non-climacteric behaviour and enrichment of carotenoids.</title>
        <authorList>
            <person name="Wang J."/>
        </authorList>
    </citation>
    <scope>NUCLEOTIDE SEQUENCE</scope>
    <source>
        <tissue evidence="2">Leaf</tissue>
    </source>
</reference>
<gene>
    <name evidence="2" type="ORF">MUK42_16870</name>
</gene>